<feature type="domain" description="HTH lysR-type" evidence="5">
    <location>
        <begin position="42"/>
        <end position="99"/>
    </location>
</feature>
<dbReference type="PANTHER" id="PTHR30346">
    <property type="entry name" value="TRANSCRIPTIONAL DUAL REGULATOR HCAR-RELATED"/>
    <property type="match status" value="1"/>
</dbReference>
<keyword evidence="2" id="KW-0805">Transcription regulation</keyword>
<dbReference type="PRINTS" id="PR00039">
    <property type="entry name" value="HTHLYSR"/>
</dbReference>
<dbReference type="InterPro" id="IPR000847">
    <property type="entry name" value="LysR_HTH_N"/>
</dbReference>
<evidence type="ECO:0000313" key="6">
    <source>
        <dbReference type="EMBL" id="PAK96756.1"/>
    </source>
</evidence>
<dbReference type="InterPro" id="IPR036390">
    <property type="entry name" value="WH_DNA-bd_sf"/>
</dbReference>
<evidence type="ECO:0000259" key="5">
    <source>
        <dbReference type="PROSITE" id="PS50931"/>
    </source>
</evidence>
<dbReference type="InterPro" id="IPR036388">
    <property type="entry name" value="WH-like_DNA-bd_sf"/>
</dbReference>
<dbReference type="FunFam" id="1.10.10.10:FF:000001">
    <property type="entry name" value="LysR family transcriptional regulator"/>
    <property type="match status" value="1"/>
</dbReference>
<sequence length="368" mass="39629">MILRVRGFMVLSLAPILSMSNITWSSHHADSDIHPGGDRSVNLLKSLEMFRAVAEHESFTRAADELSLAQPPISRGVADLERHLGVRLFDRSRRRIRLTAAGRAVLPDILEILRRIDGLAEVAGRREEGTLIGVHGRLDPAVLVSATKELRLGGAVPRFVPAESAALDDLIESGEIDAGLDVRGLGSPLPTQRRRQSSDLVVDLVAASTRFTGSEGAMSAADLRGMPPGMGFGRASDRETIMILPEDAGLLHDSGLLTPLVARGIHLGQFVVADTEFDAVTHVFAHGSVLLCPAMTARTHSLPYRGLRDVDLARRVEVVGSGSLDLLDAMESPLILTAIARILGARSHETRSVAHQGRYADERLFGPS</sequence>
<dbReference type="AlphaFoldDB" id="A0A269ZIC3"/>
<evidence type="ECO:0000256" key="2">
    <source>
        <dbReference type="ARBA" id="ARBA00023015"/>
    </source>
</evidence>
<dbReference type="PROSITE" id="PS50931">
    <property type="entry name" value="HTH_LYSR"/>
    <property type="match status" value="1"/>
</dbReference>
<gene>
    <name evidence="6" type="ORF">B8X04_02295</name>
</gene>
<dbReference type="GO" id="GO:0003700">
    <property type="term" value="F:DNA-binding transcription factor activity"/>
    <property type="evidence" value="ECO:0007669"/>
    <property type="project" value="InterPro"/>
</dbReference>
<reference evidence="6 7" key="1">
    <citation type="submission" date="2017-04" db="EMBL/GenBank/DDBJ databases">
        <title>Kefir bacterial isolates.</title>
        <authorList>
            <person name="Kim Y."/>
            <person name="Blasche S."/>
            <person name="Patil K.R."/>
        </authorList>
    </citation>
    <scope>NUCLEOTIDE SEQUENCE [LARGE SCALE GENOMIC DNA]</scope>
    <source>
        <strain evidence="6 7">OG2</strain>
    </source>
</reference>
<dbReference type="SUPFAM" id="SSF46785">
    <property type="entry name" value="Winged helix' DNA-binding domain"/>
    <property type="match status" value="1"/>
</dbReference>
<keyword evidence="3" id="KW-0238">DNA-binding</keyword>
<dbReference type="GO" id="GO:0032993">
    <property type="term" value="C:protein-DNA complex"/>
    <property type="evidence" value="ECO:0007669"/>
    <property type="project" value="TreeGrafter"/>
</dbReference>
<accession>A0A269ZIC3</accession>
<evidence type="ECO:0000313" key="7">
    <source>
        <dbReference type="Proteomes" id="UP000216867"/>
    </source>
</evidence>
<proteinExistence type="inferred from homology"/>
<evidence type="ECO:0000256" key="3">
    <source>
        <dbReference type="ARBA" id="ARBA00023125"/>
    </source>
</evidence>
<dbReference type="Pfam" id="PF00126">
    <property type="entry name" value="HTH_1"/>
    <property type="match status" value="1"/>
</dbReference>
<dbReference type="Gene3D" id="1.10.10.10">
    <property type="entry name" value="Winged helix-like DNA-binding domain superfamily/Winged helix DNA-binding domain"/>
    <property type="match status" value="1"/>
</dbReference>
<protein>
    <recommendedName>
        <fullName evidence="5">HTH lysR-type domain-containing protein</fullName>
    </recommendedName>
</protein>
<evidence type="ECO:0000256" key="1">
    <source>
        <dbReference type="ARBA" id="ARBA00009437"/>
    </source>
</evidence>
<keyword evidence="4" id="KW-0804">Transcription</keyword>
<dbReference type="GO" id="GO:0003677">
    <property type="term" value="F:DNA binding"/>
    <property type="evidence" value="ECO:0007669"/>
    <property type="project" value="UniProtKB-KW"/>
</dbReference>
<dbReference type="EMBL" id="NCWY01000002">
    <property type="protein sequence ID" value="PAK96756.1"/>
    <property type="molecule type" value="Genomic_DNA"/>
</dbReference>
<evidence type="ECO:0000256" key="4">
    <source>
        <dbReference type="ARBA" id="ARBA00023163"/>
    </source>
</evidence>
<comment type="similarity">
    <text evidence="1">Belongs to the LysR transcriptional regulatory family.</text>
</comment>
<dbReference type="Proteomes" id="UP000216867">
    <property type="component" value="Unassembled WGS sequence"/>
</dbReference>
<name>A0A269ZIC3_9MICO</name>
<dbReference type="PANTHER" id="PTHR30346:SF28">
    <property type="entry name" value="HTH-TYPE TRANSCRIPTIONAL REGULATOR CYNR"/>
    <property type="match status" value="1"/>
</dbReference>
<comment type="caution">
    <text evidence="6">The sequence shown here is derived from an EMBL/GenBank/DDBJ whole genome shotgun (WGS) entry which is preliminary data.</text>
</comment>
<organism evidence="6 7">
    <name type="scientific">Brevibacterium casei</name>
    <dbReference type="NCBI Taxonomy" id="33889"/>
    <lineage>
        <taxon>Bacteria</taxon>
        <taxon>Bacillati</taxon>
        <taxon>Actinomycetota</taxon>
        <taxon>Actinomycetes</taxon>
        <taxon>Micrococcales</taxon>
        <taxon>Brevibacteriaceae</taxon>
        <taxon>Brevibacterium</taxon>
    </lineage>
</organism>